<protein>
    <recommendedName>
        <fullName evidence="4">Trichoplein keratin filament-binding protein</fullName>
    </recommendedName>
</protein>
<sequence length="436" mass="52569">MADCKAQMCSLLQRWQRAEKEHETAECIWLEKSQFWQFNTGENVLEEGAAGITVLPWKDGEAAWLEREPPFKQQVEELWRSVEAKLTEGSCEYPDLLQLHHQFDEREKHWVDRKMQWIQKEAWFRSGEDKCSRIRFLENQVQFLQNENTSILNDKRKLERRVVEGLKREKELETQLKVLVVAEQEYKKDAAVSASAFEEERKAWKAKEESLHQGNADLKLEIDQMCNRSLENVERLEDKFEQKHLECLRKEEECENLTTELKDTQTELEKLRINSVEERNAWLEKEKSYLRKEVEYLDKHIEYEENIRDVDRERRMQREAELYKGKEQTWFDKNIAKLKSKIEQKKKRARERLRVERKQQEWDAQVQRVVERAEQERETERRYAQIEKDLLFESAKHEAKRLVIPEIIITPPSPPRIWFVEDFWPPTPPTCFCGVF</sequence>
<accession>A0AAW0PPT4</accession>
<feature type="coiled-coil region" evidence="1">
    <location>
        <begin position="233"/>
        <end position="293"/>
    </location>
</feature>
<comment type="caution">
    <text evidence="2">The sequence shown here is derived from an EMBL/GenBank/DDBJ whole genome shotgun (WGS) entry which is preliminary data.</text>
</comment>
<dbReference type="Proteomes" id="UP001460270">
    <property type="component" value="Unassembled WGS sequence"/>
</dbReference>
<evidence type="ECO:0000256" key="1">
    <source>
        <dbReference type="SAM" id="Coils"/>
    </source>
</evidence>
<reference evidence="3" key="1">
    <citation type="submission" date="2024-04" db="EMBL/GenBank/DDBJ databases">
        <title>Salinicola lusitanus LLJ914,a marine bacterium isolated from the Okinawa Trough.</title>
        <authorList>
            <person name="Li J."/>
        </authorList>
    </citation>
    <scope>NUCLEOTIDE SEQUENCE [LARGE SCALE GENOMIC DNA]</scope>
</reference>
<feature type="coiled-coil region" evidence="1">
    <location>
        <begin position="134"/>
        <end position="175"/>
    </location>
</feature>
<keyword evidence="1" id="KW-0175">Coiled coil</keyword>
<evidence type="ECO:0008006" key="4">
    <source>
        <dbReference type="Google" id="ProtNLM"/>
    </source>
</evidence>
<proteinExistence type="predicted"/>
<organism evidence="2 3">
    <name type="scientific">Mugilogobius chulae</name>
    <name type="common">yellowstripe goby</name>
    <dbReference type="NCBI Taxonomy" id="88201"/>
    <lineage>
        <taxon>Eukaryota</taxon>
        <taxon>Metazoa</taxon>
        <taxon>Chordata</taxon>
        <taxon>Craniata</taxon>
        <taxon>Vertebrata</taxon>
        <taxon>Euteleostomi</taxon>
        <taxon>Actinopterygii</taxon>
        <taxon>Neopterygii</taxon>
        <taxon>Teleostei</taxon>
        <taxon>Neoteleostei</taxon>
        <taxon>Acanthomorphata</taxon>
        <taxon>Gobiaria</taxon>
        <taxon>Gobiiformes</taxon>
        <taxon>Gobioidei</taxon>
        <taxon>Gobiidae</taxon>
        <taxon>Gobionellinae</taxon>
        <taxon>Mugilogobius</taxon>
    </lineage>
</organism>
<dbReference type="EMBL" id="JBBPFD010000006">
    <property type="protein sequence ID" value="KAK7922349.1"/>
    <property type="molecule type" value="Genomic_DNA"/>
</dbReference>
<keyword evidence="3" id="KW-1185">Reference proteome</keyword>
<dbReference type="AlphaFoldDB" id="A0AAW0PPT4"/>
<evidence type="ECO:0000313" key="2">
    <source>
        <dbReference type="EMBL" id="KAK7922349.1"/>
    </source>
</evidence>
<gene>
    <name evidence="2" type="ORF">WMY93_009251</name>
</gene>
<evidence type="ECO:0000313" key="3">
    <source>
        <dbReference type="Proteomes" id="UP001460270"/>
    </source>
</evidence>
<name>A0AAW0PPT4_9GOBI</name>